<protein>
    <submittedName>
        <fullName evidence="1">Chemoreceptor glutamine deamidase CheD</fullName>
    </submittedName>
</protein>
<accession>A0ACD3ST79</accession>
<gene>
    <name evidence="1" type="primary">cheD</name>
    <name evidence="1" type="ORF">MW7_002625</name>
</gene>
<sequence>MNAAAVPAQSSDAATLLAAPSRHFYFDTTFRRRAVKILPGEFHVSTDDTLLVTVLGSCVAACIRDRVRGVGGMNHFMLPARKDAGVLSASMRYGTYAMEMLINQLYRAGARREQLEIKVFGGAAVLPGMSTIDVGERNSRFVLDYLREEGFPVAAQDLGDVHPRKVYFSPASGDIMVRRLRASALPEDLAREASYARQLDNTASRQAIGGGLQLF</sequence>
<dbReference type="EMBL" id="AKCV02000008">
    <property type="protein sequence ID" value="TMS59392.1"/>
    <property type="molecule type" value="Genomic_DNA"/>
</dbReference>
<keyword evidence="2" id="KW-1185">Reference proteome</keyword>
<proteinExistence type="predicted"/>
<comment type="caution">
    <text evidence="1">The sequence shown here is derived from an EMBL/GenBank/DDBJ whole genome shotgun (WGS) entry which is preliminary data.</text>
</comment>
<dbReference type="Proteomes" id="UP000004277">
    <property type="component" value="Unassembled WGS sequence"/>
</dbReference>
<name>A0ACD3ST79_9BURK</name>
<evidence type="ECO:0000313" key="1">
    <source>
        <dbReference type="EMBL" id="TMS59392.1"/>
    </source>
</evidence>
<reference evidence="1" key="1">
    <citation type="submission" date="2019-05" db="EMBL/GenBank/DDBJ databases">
        <title>Revised genome assembly of Burkholderiaceae (previously Ralstonia) sp. PBA.</title>
        <authorList>
            <person name="Gan H.M."/>
        </authorList>
    </citation>
    <scope>NUCLEOTIDE SEQUENCE</scope>
    <source>
        <strain evidence="1">PBA</strain>
    </source>
</reference>
<evidence type="ECO:0000313" key="2">
    <source>
        <dbReference type="Proteomes" id="UP000004277"/>
    </source>
</evidence>
<organism evidence="1 2">
    <name type="scientific">Imbroritus primus</name>
    <dbReference type="NCBI Taxonomy" id="3058603"/>
    <lineage>
        <taxon>Bacteria</taxon>
        <taxon>Pseudomonadati</taxon>
        <taxon>Pseudomonadota</taxon>
        <taxon>Betaproteobacteria</taxon>
        <taxon>Burkholderiales</taxon>
        <taxon>Burkholderiaceae</taxon>
        <taxon>Imbroritus</taxon>
    </lineage>
</organism>